<dbReference type="STRING" id="582899.Hden_1569"/>
<protein>
    <recommendedName>
        <fullName evidence="5">DUF4407 domain-containing protein</fullName>
    </recommendedName>
</protein>
<feature type="transmembrane region" description="Helical" evidence="2">
    <location>
        <begin position="56"/>
        <end position="74"/>
    </location>
</feature>
<keyword evidence="2" id="KW-0472">Membrane</keyword>
<keyword evidence="2" id="KW-0812">Transmembrane</keyword>
<organism evidence="3 4">
    <name type="scientific">Hyphomicrobium denitrificans (strain ATCC 51888 / DSM 1869 / NCIMB 11706 / TK 0415)</name>
    <dbReference type="NCBI Taxonomy" id="582899"/>
    <lineage>
        <taxon>Bacteria</taxon>
        <taxon>Pseudomonadati</taxon>
        <taxon>Pseudomonadota</taxon>
        <taxon>Alphaproteobacteria</taxon>
        <taxon>Hyphomicrobiales</taxon>
        <taxon>Hyphomicrobiaceae</taxon>
        <taxon>Hyphomicrobium</taxon>
    </lineage>
</organism>
<evidence type="ECO:0000313" key="3">
    <source>
        <dbReference type="EMBL" id="ADJ23380.1"/>
    </source>
</evidence>
<dbReference type="AlphaFoldDB" id="D8JY21"/>
<proteinExistence type="predicted"/>
<reference evidence="4" key="1">
    <citation type="journal article" date="2011" name="J. Bacteriol.">
        <title>Genome sequences of eight morphologically diverse alphaproteobacteria.</title>
        <authorList>
            <consortium name="US DOE Joint Genome Institute"/>
            <person name="Brown P.J."/>
            <person name="Kysela D.T."/>
            <person name="Buechlein A."/>
            <person name="Hemmerich C."/>
            <person name="Brun Y.V."/>
        </authorList>
    </citation>
    <scope>NUCLEOTIDE SEQUENCE [LARGE SCALE GENOMIC DNA]</scope>
    <source>
        <strain evidence="4">ATCC 51888 / DSM 1869 / NCIB 11706 / TK 0415</strain>
    </source>
</reference>
<name>D8JY21_HYPDA</name>
<dbReference type="HOGENOM" id="CLU_715287_0_0_5"/>
<sequence>MSTIPAPARRGLIPAVSGLFSAVSRPASRINLDRIAIGLVFFAGVVTILKKNGVDVPSFMVLFGCSLGIAGLLYEMSASRSMMRAFWEAKPFSMFCNLTIWVAAFSFSIFNWIGAAAEGQAEKTNIQKAAFVHSADARTRLDMAQDALKKARNAAQEKHNAAWETIPVVDGQKITDRGQAEAAIAKVKSNTRYWNLTNECQTTKGPQTRKFCADYNDAKAALSWADTHPALIEAANAADQDVKRLEQEVVIARSEASSTKVVTSEDRADLFMLTDWGGMSESRAQQLTGLISVLVISVFISFGSMRDEAARLTAEGPRRKWSFLSRTYRWAYRKVWGQEPDNTTYVTNYLDPRGAEALAAVERDRERIVHAARAAQARLNPQGSVRMNIQNMDFMQIVHLAGRVVCALGLAMFFFNINLGIQAFAHPGIEVAAAGWIMKSL</sequence>
<evidence type="ECO:0000256" key="2">
    <source>
        <dbReference type="SAM" id="Phobius"/>
    </source>
</evidence>
<feature type="transmembrane region" description="Helical" evidence="2">
    <location>
        <begin position="397"/>
        <end position="417"/>
    </location>
</feature>
<dbReference type="RefSeq" id="WP_013215558.1">
    <property type="nucleotide sequence ID" value="NC_014313.1"/>
</dbReference>
<keyword evidence="1" id="KW-0175">Coiled coil</keyword>
<evidence type="ECO:0000256" key="1">
    <source>
        <dbReference type="SAM" id="Coils"/>
    </source>
</evidence>
<accession>D8JY21</accession>
<evidence type="ECO:0000313" key="4">
    <source>
        <dbReference type="Proteomes" id="UP000002033"/>
    </source>
</evidence>
<keyword evidence="4" id="KW-1185">Reference proteome</keyword>
<dbReference type="KEGG" id="hdn:Hden_1569"/>
<gene>
    <name evidence="3" type="ordered locus">Hden_1569</name>
</gene>
<feature type="transmembrane region" description="Helical" evidence="2">
    <location>
        <begin position="95"/>
        <end position="114"/>
    </location>
</feature>
<keyword evidence="2" id="KW-1133">Transmembrane helix</keyword>
<dbReference type="Proteomes" id="UP000002033">
    <property type="component" value="Chromosome"/>
</dbReference>
<evidence type="ECO:0008006" key="5">
    <source>
        <dbReference type="Google" id="ProtNLM"/>
    </source>
</evidence>
<dbReference type="EMBL" id="CP002083">
    <property type="protein sequence ID" value="ADJ23380.1"/>
    <property type="molecule type" value="Genomic_DNA"/>
</dbReference>
<feature type="transmembrane region" description="Helical" evidence="2">
    <location>
        <begin position="32"/>
        <end position="50"/>
    </location>
</feature>
<feature type="coiled-coil region" evidence="1">
    <location>
        <begin position="134"/>
        <end position="161"/>
    </location>
</feature>